<proteinExistence type="predicted"/>
<dbReference type="OrthoDB" id="10051906at2759"/>
<organism evidence="3 4">
    <name type="scientific">Tursiops truncatus</name>
    <name type="common">Atlantic bottle-nosed dolphin</name>
    <name type="synonym">Delphinus truncatus</name>
    <dbReference type="NCBI Taxonomy" id="9739"/>
    <lineage>
        <taxon>Eukaryota</taxon>
        <taxon>Metazoa</taxon>
        <taxon>Chordata</taxon>
        <taxon>Craniata</taxon>
        <taxon>Vertebrata</taxon>
        <taxon>Euteleostomi</taxon>
        <taxon>Mammalia</taxon>
        <taxon>Eutheria</taxon>
        <taxon>Laurasiatheria</taxon>
        <taxon>Artiodactyla</taxon>
        <taxon>Whippomorpha</taxon>
        <taxon>Cetacea</taxon>
        <taxon>Odontoceti</taxon>
        <taxon>Delphinidae</taxon>
        <taxon>Tursiops</taxon>
    </lineage>
</organism>
<dbReference type="InterPro" id="IPR029681">
    <property type="entry name" value="CCDC157"/>
</dbReference>
<dbReference type="GeneID" id="117307633"/>
<feature type="coiled-coil region" evidence="1">
    <location>
        <begin position="379"/>
        <end position="623"/>
    </location>
</feature>
<feature type="region of interest" description="Disordered" evidence="2">
    <location>
        <begin position="699"/>
        <end position="801"/>
    </location>
</feature>
<keyword evidence="1" id="KW-0175">Coiled coil</keyword>
<dbReference type="PANTHER" id="PTHR43696">
    <property type="entry name" value="COILED-COIL DOMAIN-CONTAINING PROTEIN 157"/>
    <property type="match status" value="1"/>
</dbReference>
<dbReference type="RefSeq" id="XP_033693065.1">
    <property type="nucleotide sequence ID" value="XM_033837174.1"/>
</dbReference>
<feature type="compositionally biased region" description="Pro residues" evidence="2">
    <location>
        <begin position="739"/>
        <end position="749"/>
    </location>
</feature>
<protein>
    <submittedName>
        <fullName evidence="4">Coiled-coil domain-containing protein 157</fullName>
    </submittedName>
</protein>
<dbReference type="PANTHER" id="PTHR43696:SF9">
    <property type="entry name" value="COILED-COIL DOMAIN-CONTAINING PROTEIN 157"/>
    <property type="match status" value="1"/>
</dbReference>
<dbReference type="FunCoup" id="A0A6J3PSG7">
    <property type="interactions" value="392"/>
</dbReference>
<feature type="compositionally biased region" description="Low complexity" evidence="2">
    <location>
        <begin position="706"/>
        <end position="716"/>
    </location>
</feature>
<evidence type="ECO:0000313" key="4">
    <source>
        <dbReference type="RefSeq" id="XP_033693065.1"/>
    </source>
</evidence>
<feature type="region of interest" description="Disordered" evidence="2">
    <location>
        <begin position="223"/>
        <end position="244"/>
    </location>
</feature>
<reference evidence="4" key="1">
    <citation type="submission" date="2025-08" db="UniProtKB">
        <authorList>
            <consortium name="RefSeq"/>
        </authorList>
    </citation>
    <scope>IDENTIFICATION</scope>
    <source>
        <tissue evidence="4">Spleen</tissue>
    </source>
</reference>
<name>A0A6J3PSG7_TURTR</name>
<dbReference type="AlphaFoldDB" id="A0A6J3PSG7"/>
<dbReference type="Proteomes" id="UP000245320">
    <property type="component" value="Chromosome 13"/>
</dbReference>
<evidence type="ECO:0000256" key="2">
    <source>
        <dbReference type="SAM" id="MobiDB-lite"/>
    </source>
</evidence>
<feature type="region of interest" description="Disordered" evidence="2">
    <location>
        <begin position="1"/>
        <end position="22"/>
    </location>
</feature>
<evidence type="ECO:0000256" key="1">
    <source>
        <dbReference type="SAM" id="Coils"/>
    </source>
</evidence>
<sequence>MAATERDVAEGGEADALPGPPLLRDVNSRPSLSIDAVAVAAVGEPGCVLPGIPGAAGAPRGSFMSRPDTVAEAATPETGATRMAHLLGSQACMDSLRRDLTDLQGTIVDVFSRAGPVHFPSWKFPDRMACDLDMVALLEHYDHVPGDPEFTQLSHAVLLELVIDRLLLLLQSCASYLENLSVEQTVPPARASRPCMSVGLTVRRFWNSLLRLVMLIRQVAPQKRANQGETPTSKPTAKGEPARSPEFVTAKLIKPTSPMPGLPQTCQELDRLPVSVSLQCPARTAENTRSVHSQTMETALVPCDACTSVQGSLQEVGKMVISLCQSQNLPSSLGQFQHLVQDSMGLRPLPATTMGHWAAEQSKDLARLSKHMGALTQLMGPLRAQLEEAKGQKDRLRKQVGELEQALQQEQGAQRRQADEAEQRLAQWERDRRQLLTETSDLKTKVSTLEGELKQQRESTRAVETKAQELQEEAEHRAEAERQVQQLEEQVQLLAGRLDGASQQIRWASTELDKEKVRVDSMVRHQESLQAKQRALLQQLDTLDQEREELRGSLAEAEAQRVHVEKQLQHVQSEREQGQCQLRAQQELLQSLQREKQGLEQATADLQLTISERERELVELRERERLLVAFPDLHRPVEAQIQSSGNVTDDMERQVQANDIRIRVLQEENRRLRSMLSKIREVAQQGALKLIPQDQLWAPPSKGIHRAAPPAQAQRASPGPLGRQHSPGSRTASAGRTPPGQPQASPPQQPCSRPSKSSLEDVTHSTTCAQNPIRALARLRRRLSPSRGQASPAYQPQERPT</sequence>
<keyword evidence="3" id="KW-1185">Reference proteome</keyword>
<dbReference type="CTD" id="550631"/>
<gene>
    <name evidence="4" type="primary">CCDC157</name>
</gene>
<dbReference type="InParanoid" id="A0A6J3PSG7"/>
<feature type="compositionally biased region" description="Polar residues" evidence="2">
    <location>
        <begin position="224"/>
        <end position="235"/>
    </location>
</feature>
<accession>A0A6J3PSG7</accession>
<evidence type="ECO:0000313" key="3">
    <source>
        <dbReference type="Proteomes" id="UP000245320"/>
    </source>
</evidence>